<feature type="chain" id="PRO_5045163099" description="Hexosyltransferase" evidence="6">
    <location>
        <begin position="24"/>
        <end position="149"/>
    </location>
</feature>
<keyword evidence="3 5" id="KW-0328">Glycosyltransferase</keyword>
<comment type="pathway">
    <text evidence="1 5">Glycan metabolism; pectin biosynthesis.</text>
</comment>
<dbReference type="EC" id="2.4.1.-" evidence="5"/>
<keyword evidence="5" id="KW-0333">Golgi apparatus</keyword>
<evidence type="ECO:0000256" key="4">
    <source>
        <dbReference type="ARBA" id="ARBA00022679"/>
    </source>
</evidence>
<name>A0ABR2ETZ2_9ROSI</name>
<feature type="signal peptide" evidence="6">
    <location>
        <begin position="1"/>
        <end position="23"/>
    </location>
</feature>
<keyword evidence="5" id="KW-0961">Cell wall biogenesis/degradation</keyword>
<dbReference type="InterPro" id="IPR029993">
    <property type="entry name" value="GAUT"/>
</dbReference>
<dbReference type="SUPFAM" id="SSF53448">
    <property type="entry name" value="Nucleotide-diphospho-sugar transferases"/>
    <property type="match status" value="1"/>
</dbReference>
<organism evidence="7 8">
    <name type="scientific">Hibiscus sabdariffa</name>
    <name type="common">roselle</name>
    <dbReference type="NCBI Taxonomy" id="183260"/>
    <lineage>
        <taxon>Eukaryota</taxon>
        <taxon>Viridiplantae</taxon>
        <taxon>Streptophyta</taxon>
        <taxon>Embryophyta</taxon>
        <taxon>Tracheophyta</taxon>
        <taxon>Spermatophyta</taxon>
        <taxon>Magnoliopsida</taxon>
        <taxon>eudicotyledons</taxon>
        <taxon>Gunneridae</taxon>
        <taxon>Pentapetalae</taxon>
        <taxon>rosids</taxon>
        <taxon>malvids</taxon>
        <taxon>Malvales</taxon>
        <taxon>Malvaceae</taxon>
        <taxon>Malvoideae</taxon>
        <taxon>Hibiscus</taxon>
    </lineage>
</organism>
<evidence type="ECO:0000256" key="5">
    <source>
        <dbReference type="RuleBase" id="RU362027"/>
    </source>
</evidence>
<dbReference type="Gene3D" id="3.90.550.10">
    <property type="entry name" value="Spore Coat Polysaccharide Biosynthesis Protein SpsA, Chain A"/>
    <property type="match status" value="1"/>
</dbReference>
<keyword evidence="6" id="KW-0732">Signal</keyword>
<dbReference type="Pfam" id="PF01501">
    <property type="entry name" value="Glyco_transf_8"/>
    <property type="match status" value="1"/>
</dbReference>
<dbReference type="Proteomes" id="UP001472677">
    <property type="component" value="Unassembled WGS sequence"/>
</dbReference>
<evidence type="ECO:0000313" key="8">
    <source>
        <dbReference type="Proteomes" id="UP001472677"/>
    </source>
</evidence>
<evidence type="ECO:0000313" key="7">
    <source>
        <dbReference type="EMBL" id="KAK8565341.1"/>
    </source>
</evidence>
<evidence type="ECO:0000256" key="2">
    <source>
        <dbReference type="ARBA" id="ARBA00006351"/>
    </source>
</evidence>
<dbReference type="PANTHER" id="PTHR32116">
    <property type="entry name" value="GALACTURONOSYLTRANSFERASE 4-RELATED"/>
    <property type="match status" value="1"/>
</dbReference>
<dbReference type="InterPro" id="IPR002495">
    <property type="entry name" value="Glyco_trans_8"/>
</dbReference>
<comment type="similarity">
    <text evidence="2 5">Belongs to the glycosyltransferase 8 family.</text>
</comment>
<gene>
    <name evidence="7" type="ORF">V6N12_058907</name>
</gene>
<dbReference type="PANTHER" id="PTHR32116:SF0">
    <property type="entry name" value="GALACTURONOSYLTRANSFERASE 6-RELATED"/>
    <property type="match status" value="1"/>
</dbReference>
<sequence>MNKYRGWQRILILSLLSFSSVENFDWLHAKYNSTLKEQKSYDPRYSSALNHLRFYLPYIFPALTKIVLFDHDVVVQRDLTEIWSLDMKGKVNAAVETCLESETSFPAMHMFMNFSDPFLAKLRLTHWFDYLLQPDCGFRKEMAYTWAGL</sequence>
<evidence type="ECO:0000256" key="1">
    <source>
        <dbReference type="ARBA" id="ARBA00004877"/>
    </source>
</evidence>
<proteinExistence type="inferred from homology"/>
<comment type="caution">
    <text evidence="7">The sequence shown here is derived from an EMBL/GenBank/DDBJ whole genome shotgun (WGS) entry which is preliminary data.</text>
</comment>
<reference evidence="7 8" key="1">
    <citation type="journal article" date="2024" name="G3 (Bethesda)">
        <title>Genome assembly of Hibiscus sabdariffa L. provides insights into metabolisms of medicinal natural products.</title>
        <authorList>
            <person name="Kim T."/>
        </authorList>
    </citation>
    <scope>NUCLEOTIDE SEQUENCE [LARGE SCALE GENOMIC DNA]</scope>
    <source>
        <strain evidence="7">TK-2024</strain>
        <tissue evidence="7">Old leaves</tissue>
    </source>
</reference>
<protein>
    <recommendedName>
        <fullName evidence="5">Hexosyltransferase</fullName>
        <ecNumber evidence="5">2.4.1.-</ecNumber>
    </recommendedName>
</protein>
<dbReference type="InterPro" id="IPR029044">
    <property type="entry name" value="Nucleotide-diphossugar_trans"/>
</dbReference>
<evidence type="ECO:0000256" key="6">
    <source>
        <dbReference type="SAM" id="SignalP"/>
    </source>
</evidence>
<keyword evidence="4" id="KW-0808">Transferase</keyword>
<evidence type="ECO:0000256" key="3">
    <source>
        <dbReference type="ARBA" id="ARBA00022676"/>
    </source>
</evidence>
<keyword evidence="8" id="KW-1185">Reference proteome</keyword>
<accession>A0ABR2ETZ2</accession>
<comment type="subcellular location">
    <subcellularLocation>
        <location evidence="5">Golgi apparatus membrane</location>
        <topology evidence="5">Single-pass type II membrane protein</topology>
    </subcellularLocation>
</comment>
<dbReference type="EMBL" id="JBBPBM010000010">
    <property type="protein sequence ID" value="KAK8565341.1"/>
    <property type="molecule type" value="Genomic_DNA"/>
</dbReference>